<dbReference type="GO" id="GO:0005524">
    <property type="term" value="F:ATP binding"/>
    <property type="evidence" value="ECO:0007669"/>
    <property type="project" value="UniProtKB-KW"/>
</dbReference>
<keyword evidence="8" id="KW-0539">Nucleus</keyword>
<keyword evidence="6" id="KW-0067">ATP-binding</keyword>
<dbReference type="GO" id="GO:0030687">
    <property type="term" value="C:preribosome, large subunit precursor"/>
    <property type="evidence" value="ECO:0007669"/>
    <property type="project" value="TreeGrafter"/>
</dbReference>
<proteinExistence type="inferred from homology"/>
<keyword evidence="5" id="KW-0547">Nucleotide-binding</keyword>
<feature type="domain" description="AAA+ ATPase" evidence="9">
    <location>
        <begin position="1330"/>
        <end position="1486"/>
    </location>
</feature>
<dbReference type="PANTHER" id="PTHR48103">
    <property type="entry name" value="MIDASIN-RELATED"/>
    <property type="match status" value="1"/>
</dbReference>
<dbReference type="GO" id="GO:0005654">
    <property type="term" value="C:nucleoplasm"/>
    <property type="evidence" value="ECO:0007669"/>
    <property type="project" value="UniProtKB-SubCell"/>
</dbReference>
<dbReference type="GO" id="GO:0000027">
    <property type="term" value="P:ribosomal large subunit assembly"/>
    <property type="evidence" value="ECO:0007669"/>
    <property type="project" value="TreeGrafter"/>
</dbReference>
<evidence type="ECO:0000259" key="9">
    <source>
        <dbReference type="SMART" id="SM00382"/>
    </source>
</evidence>
<dbReference type="Pfam" id="PF07728">
    <property type="entry name" value="AAA_5"/>
    <property type="match status" value="6"/>
</dbReference>
<dbReference type="FunFam" id="3.40.50.300:FF:004102">
    <property type="entry name" value="Uncharacterized protein"/>
    <property type="match status" value="1"/>
</dbReference>
<feature type="domain" description="AAA+ ATPase" evidence="9">
    <location>
        <begin position="1678"/>
        <end position="1830"/>
    </location>
</feature>
<dbReference type="InterPro" id="IPR041190">
    <property type="entry name" value="Midasin_AAA_lid_5"/>
</dbReference>
<comment type="similarity">
    <text evidence="3">Belongs to the midasin family.</text>
</comment>
<dbReference type="Gene3D" id="3.40.50.300">
    <property type="entry name" value="P-loop containing nucleotide triphosphate hydrolases"/>
    <property type="match status" value="6"/>
</dbReference>
<dbReference type="Pfam" id="PF17867">
    <property type="entry name" value="AAA_lid_7"/>
    <property type="match status" value="3"/>
</dbReference>
<evidence type="ECO:0000313" key="10">
    <source>
        <dbReference type="EMBL" id="JAS91680.1"/>
    </source>
</evidence>
<gene>
    <name evidence="10" type="ORF">g.29600</name>
</gene>
<feature type="domain" description="AAA+ ATPase" evidence="9">
    <location>
        <begin position="1020"/>
        <end position="1165"/>
    </location>
</feature>
<dbReference type="InterPro" id="IPR048617">
    <property type="entry name" value="MDN1_AAA_lid_4"/>
</dbReference>
<evidence type="ECO:0000256" key="5">
    <source>
        <dbReference type="ARBA" id="ARBA00022741"/>
    </source>
</evidence>
<dbReference type="SMART" id="SM00382">
    <property type="entry name" value="AAA"/>
    <property type="match status" value="5"/>
</dbReference>
<feature type="domain" description="AAA+ ATPase" evidence="9">
    <location>
        <begin position="285"/>
        <end position="402"/>
    </location>
</feature>
<evidence type="ECO:0000256" key="7">
    <source>
        <dbReference type="ARBA" id="ARBA00023186"/>
    </source>
</evidence>
<evidence type="ECO:0000256" key="3">
    <source>
        <dbReference type="ARBA" id="ARBA00007188"/>
    </source>
</evidence>
<dbReference type="InterPro" id="IPR027417">
    <property type="entry name" value="P-loop_NTPase"/>
</dbReference>
<reference evidence="10" key="1">
    <citation type="submission" date="2015-11" db="EMBL/GenBank/DDBJ databases">
        <title>De novo transcriptome assembly of four potential Pierce s Disease insect vectors from Arizona vineyards.</title>
        <authorList>
            <person name="Tassone E.E."/>
        </authorList>
    </citation>
    <scope>NUCLEOTIDE SEQUENCE</scope>
</reference>
<evidence type="ECO:0000256" key="1">
    <source>
        <dbReference type="ARBA" id="ARBA00004604"/>
    </source>
</evidence>
<comment type="subcellular location">
    <subcellularLocation>
        <location evidence="1">Nucleus</location>
        <location evidence="1">Nucleolus</location>
    </subcellularLocation>
    <subcellularLocation>
        <location evidence="2">Nucleus</location>
        <location evidence="2">Nucleoplasm</location>
    </subcellularLocation>
</comment>
<evidence type="ECO:0000256" key="6">
    <source>
        <dbReference type="ARBA" id="ARBA00022840"/>
    </source>
</evidence>
<dbReference type="Pfam" id="PF21108">
    <property type="entry name" value="MDN1_4th"/>
    <property type="match status" value="1"/>
</dbReference>
<dbReference type="SUPFAM" id="SSF52540">
    <property type="entry name" value="P-loop containing nucleoside triphosphate hydrolases"/>
    <property type="match status" value="6"/>
</dbReference>
<dbReference type="InterPro" id="IPR003593">
    <property type="entry name" value="AAA+_ATPase"/>
</dbReference>
<keyword evidence="7" id="KW-0143">Chaperone</keyword>
<accession>A0A1B6IXV8</accession>
<dbReference type="GO" id="GO:0005730">
    <property type="term" value="C:nucleolus"/>
    <property type="evidence" value="ECO:0007669"/>
    <property type="project" value="UniProtKB-SubCell"/>
</dbReference>
<protein>
    <recommendedName>
        <fullName evidence="4">Midasin</fullName>
    </recommendedName>
</protein>
<name>A0A1B6IXV8_9HEMI</name>
<dbReference type="GO" id="GO:0016887">
    <property type="term" value="F:ATP hydrolysis activity"/>
    <property type="evidence" value="ECO:0007669"/>
    <property type="project" value="InterPro"/>
</dbReference>
<feature type="domain" description="AAA+ ATPase" evidence="9">
    <location>
        <begin position="612"/>
        <end position="856"/>
    </location>
</feature>
<dbReference type="FunFam" id="3.40.50.300:FF:000764">
    <property type="entry name" value="Midasin"/>
    <property type="match status" value="1"/>
</dbReference>
<dbReference type="InterPro" id="IPR011704">
    <property type="entry name" value="ATPase_dyneun-rel_AAA"/>
</dbReference>
<evidence type="ECO:0000256" key="2">
    <source>
        <dbReference type="ARBA" id="ARBA00004642"/>
    </source>
</evidence>
<dbReference type="Pfam" id="PF17865">
    <property type="entry name" value="AAA_lid_5"/>
    <property type="match status" value="1"/>
</dbReference>
<evidence type="ECO:0000256" key="4">
    <source>
        <dbReference type="ARBA" id="ARBA00017143"/>
    </source>
</evidence>
<sequence length="2041" mass="226657">MENNISGSFNIIGFKKLFSLGVSNELKHLAERFSKVENWDKVTTELALTELHRALLNPAHTIHVAETFPEIVLVLLSLPTCEHIRKCVAIGKLLDVHPDALKYSLKYFENNPAPWEEIKDVEEIPKKKRKEVMVSDIEIVETCFRFLRASANHFRTLWKWSEFTRKFLQHEDNHVKRLACHCTAIVTGMDEAQLRTMVSRYCDFPTQGQECDPLLSGPQMLKLKGTSSNITNPNLISCEKICPSVVSVAGISLPVCNPSQATVGCLVPVQSMLHNLRQAALGVASGKAVCLMGSVGSGKTALVDHLAQLTGRREVPHLLKVQLGDETDAKMLLGAYCCTDIPGEFVWRPGVLTQAVLGGHWLLLEDIDSATSDVIAVLASLLETGAINVPGYRDHLQAAPGFQIFFTYRLMSSASGLYKKRSNACELLEKHWMLVNMEHLTCDELVHIIQVKFPVLQTVASRMVALYLKFSAGDHDGTGSHSDLGRLTSTRDLMKWCARAVIGFDVSSPESALKVLQDAIDIFCCNINNPENRVILAKSVSSNLGIVQTKAEYFLSSYKPQSIKLIDKSCIVGRISIPIKHQNSMPREDVVRFAQTRPAACLLERVAACLSLREPVLLVGETGTGKTSTLQLLARHTRNTLMVVNMNQQSDSADLLGGFKPVDVKFIIAPIRNEFERLFRSFFKVEQNLKFLEHISNCFTGKRWTQLLQLMKHSQAAAVKRLLSDQERNKSRLAEWRAVGEKIHRLETQLKQNQAALAFTFVEGTLVRALKEGWWVLLDEINLASAETLQCLSGLLESGDGGSILTLEKGDTEAVQVHPDFRLLAAMNPATDVGKKDLPPGIRNRFTELYVDELTDRTDLGLLVSCYLPDLPPTRVDSIVRFYLDVRSAANTNLCEATGHKPHYSLRTLCRALVVAAGNSCGNMQRSLHTALCLSFLTQLDNKSHGIVLSLINRAVVEGGDIKSVLGQPIPEPAPLGSNVCFEGYWVKKGKLKPTIPDNYILTPCVRRNLQDLSRIVSMSQYPVLIQGDTCVGKTSLITFLAVATGNRCVRINNHEHTDLQEYIGSYCADHTGQLVFREGVLVQAMRQGHWIILDELNLAPTDVLEALNRVLDDNRELYIPETQETVKANAGFRLFATQNPPGLYGGRKVLSRAFRNRFVELHFNEIPGPELETILHQRCAMPLSYCKKLIAIMSELQLHRKGSAAFAGKQGFITLRDLFRWGERYRLASQKQGKFYDWDQHIADEGYLVLAGRVRKSEESETIRRVIEKHIKRKVEPERLFSLSELTSPVTRHILERVVGGQLPHEFRHIVWTFNLRRLAVLVGKACEFQEAVLLVGETGCGKTTVCQLLASLNKQQLFSVNCHQHSESSDFLGALRPVRDRSNQESAGHLFEWVDGPLIQAMRGGHIFLADEISLADDSVLERLNSLLEPERTLLLSEKGAADEQFVVAEENFRFFGTMNPGGDFGKKELSPALRNRLTEVWCEGITERADWLNVIEHNIRAGLSLGNQQDATSGIGPVMLDFIYWFRQTEIGKRVTVSVRDVLTWVNFINTLTAENLDVGSAYVHGACLTLVDGLGSGSTATLADKAEVVAKLREACLKFLVSQVEHTTAVHQDLRQAFLSDITPEAVTTDRCFGIPPFYIPLGELSIPGKDEFTLGARTTCLNACRLLRALQLAGRAILLEGSPGVGKTSLVAALARASGHPLTRINLSDQTDVSDLFGADLPVEGAEGGTFAWRDGPFLRALRLGHWILLDELNLASQSVLEGLNAVLDHRGELYIPELGRSFTIQSDKTRLFACQNPLRQGGARRGLPQSFLNRFTQVYMEPLTANDLEFITRSLFPSLPLELVQGMVRFTVRLAEQCGSAWGQRGAPWELNLRDLTRWAQAMGDPPHPDRFVGVIYADRMRTAADKQQVLKVYNEELGDRYPLSAEQPGIVVTPSEVVFGEVVVPRQCGSDGEVNIVDRASENMVLRSQLAPLRSLATCVNHNWLSIVVGSSGSGKTSTVRTLAQLCGRKLQVLSVNSAMDTTEILGGFEQVHI</sequence>
<dbReference type="FunFam" id="3.40.50.300:FF:000142">
    <property type="entry name" value="Midasin"/>
    <property type="match status" value="1"/>
</dbReference>
<dbReference type="EMBL" id="GECU01016026">
    <property type="protein sequence ID" value="JAS91680.1"/>
    <property type="molecule type" value="Transcribed_RNA"/>
</dbReference>
<dbReference type="InterPro" id="IPR040848">
    <property type="entry name" value="AAA_lid_7"/>
</dbReference>
<evidence type="ECO:0000256" key="8">
    <source>
        <dbReference type="ARBA" id="ARBA00023242"/>
    </source>
</evidence>
<organism evidence="10">
    <name type="scientific">Homalodisca liturata</name>
    <dbReference type="NCBI Taxonomy" id="320908"/>
    <lineage>
        <taxon>Eukaryota</taxon>
        <taxon>Metazoa</taxon>
        <taxon>Ecdysozoa</taxon>
        <taxon>Arthropoda</taxon>
        <taxon>Hexapoda</taxon>
        <taxon>Insecta</taxon>
        <taxon>Pterygota</taxon>
        <taxon>Neoptera</taxon>
        <taxon>Paraneoptera</taxon>
        <taxon>Hemiptera</taxon>
        <taxon>Auchenorrhyncha</taxon>
        <taxon>Membracoidea</taxon>
        <taxon>Cicadellidae</taxon>
        <taxon>Cicadellinae</taxon>
        <taxon>Proconiini</taxon>
        <taxon>Homalodisca</taxon>
    </lineage>
</organism>
<dbReference type="GO" id="GO:0000055">
    <property type="term" value="P:ribosomal large subunit export from nucleus"/>
    <property type="evidence" value="ECO:0007669"/>
    <property type="project" value="TreeGrafter"/>
</dbReference>
<dbReference type="FunFam" id="3.40.50.300:FF:000582">
    <property type="entry name" value="Midasin"/>
    <property type="match status" value="1"/>
</dbReference>
<dbReference type="PANTHER" id="PTHR48103:SF2">
    <property type="entry name" value="MIDASIN"/>
    <property type="match status" value="1"/>
</dbReference>